<dbReference type="Proteomes" id="UP001267426">
    <property type="component" value="Unassembled WGS sequence"/>
</dbReference>
<proteinExistence type="predicted"/>
<dbReference type="PROSITE" id="PS51257">
    <property type="entry name" value="PROKAR_LIPOPROTEIN"/>
    <property type="match status" value="1"/>
</dbReference>
<evidence type="ECO:0000313" key="2">
    <source>
        <dbReference type="Proteomes" id="UP001267426"/>
    </source>
</evidence>
<comment type="caution">
    <text evidence="1">The sequence shown here is derived from an EMBL/GenBank/DDBJ whole genome shotgun (WGS) entry which is preliminary data.</text>
</comment>
<protein>
    <submittedName>
        <fullName evidence="1">Uncharacterized protein</fullName>
    </submittedName>
</protein>
<name>A0ABU3BM27_9BACT</name>
<sequence>MRLLPALLLLSVAGCQSTRDVPTLGGDRNPAEAVALDVTTAADLASRLDALGLDLAFVSRTEPNARASGGAAYEVAGGGELFVFEYPTAAARNADITSLAASGGADTSVYAYGERLVVVYAGADADVRATLDGALTPAPQP</sequence>
<reference evidence="1 2" key="1">
    <citation type="submission" date="2023-09" db="EMBL/GenBank/DDBJ databases">
        <authorList>
            <person name="Rey-Velasco X."/>
        </authorList>
    </citation>
    <scope>NUCLEOTIDE SEQUENCE [LARGE SCALE GENOMIC DNA]</scope>
    <source>
        <strain evidence="1 2">F394</strain>
    </source>
</reference>
<dbReference type="RefSeq" id="WP_311661376.1">
    <property type="nucleotide sequence ID" value="NZ_JAVRHT010000001.1"/>
</dbReference>
<keyword evidence="2" id="KW-1185">Reference proteome</keyword>
<gene>
    <name evidence="1" type="ORF">RM540_01155</name>
</gene>
<accession>A0ABU3BM27</accession>
<evidence type="ECO:0000313" key="1">
    <source>
        <dbReference type="EMBL" id="MDT0630341.1"/>
    </source>
</evidence>
<organism evidence="1 2">
    <name type="scientific">Rubrivirga litoralis</name>
    <dbReference type="NCBI Taxonomy" id="3075598"/>
    <lineage>
        <taxon>Bacteria</taxon>
        <taxon>Pseudomonadati</taxon>
        <taxon>Rhodothermota</taxon>
        <taxon>Rhodothermia</taxon>
        <taxon>Rhodothermales</taxon>
        <taxon>Rubricoccaceae</taxon>
        <taxon>Rubrivirga</taxon>
    </lineage>
</organism>
<dbReference type="EMBL" id="JAVRHT010000001">
    <property type="protein sequence ID" value="MDT0630341.1"/>
    <property type="molecule type" value="Genomic_DNA"/>
</dbReference>